<feature type="transmembrane region" description="Helical" evidence="1">
    <location>
        <begin position="206"/>
        <end position="229"/>
    </location>
</feature>
<keyword evidence="1" id="KW-0472">Membrane</keyword>
<reference evidence="2 3" key="1">
    <citation type="submission" date="2017-05" db="EMBL/GenBank/DDBJ databases">
        <title>Vagococcus spp. assemblies.</title>
        <authorList>
            <person name="Gulvik C.A."/>
        </authorList>
    </citation>
    <scope>NUCLEOTIDE SEQUENCE [LARGE SCALE GENOMIC DNA]</scope>
    <source>
        <strain evidence="2 3">SS1995</strain>
    </source>
</reference>
<dbReference type="OrthoDB" id="2192550at2"/>
<keyword evidence="1" id="KW-1133">Transmembrane helix</keyword>
<feature type="transmembrane region" description="Helical" evidence="1">
    <location>
        <begin position="173"/>
        <end position="194"/>
    </location>
</feature>
<comment type="caution">
    <text evidence="2">The sequence shown here is derived from an EMBL/GenBank/DDBJ whole genome shotgun (WGS) entry which is preliminary data.</text>
</comment>
<evidence type="ECO:0008006" key="4">
    <source>
        <dbReference type="Google" id="ProtNLM"/>
    </source>
</evidence>
<organism evidence="2 3">
    <name type="scientific">Vagococcus vulneris</name>
    <dbReference type="NCBI Taxonomy" id="1977869"/>
    <lineage>
        <taxon>Bacteria</taxon>
        <taxon>Bacillati</taxon>
        <taxon>Bacillota</taxon>
        <taxon>Bacilli</taxon>
        <taxon>Lactobacillales</taxon>
        <taxon>Enterococcaceae</taxon>
        <taxon>Vagococcus</taxon>
    </lineage>
</organism>
<keyword evidence="1" id="KW-0812">Transmembrane</keyword>
<evidence type="ECO:0000313" key="2">
    <source>
        <dbReference type="EMBL" id="RST97356.1"/>
    </source>
</evidence>
<dbReference type="RefSeq" id="WP_125984566.1">
    <property type="nucleotide sequence ID" value="NZ_NGJS01000017.1"/>
</dbReference>
<dbReference type="EMBL" id="NGJS01000017">
    <property type="protein sequence ID" value="RST97356.1"/>
    <property type="molecule type" value="Genomic_DNA"/>
</dbReference>
<dbReference type="AlphaFoldDB" id="A0A429ZUI7"/>
<proteinExistence type="predicted"/>
<keyword evidence="3" id="KW-1185">Reference proteome</keyword>
<evidence type="ECO:0000256" key="1">
    <source>
        <dbReference type="SAM" id="Phobius"/>
    </source>
</evidence>
<sequence>MNNKQSFLRHFLLGFLSFVCTVLLSSLAIVMIIEHTLFSSNFLIASAEKSNYYSELSKDIKTNIQDLGMGSGIPKDVIQTPVSQEQIKVDVNSYIKHAFNGAQVLGDKEAFKKNLTTNVTAYAEKRDSTISETEKQNIQKFADTAYANYTEYVEIPFLPAFGQKVQVFKANSLIFKIILISCLVLLLILLWYLLHTWIHRLLRYLSYVFSGSALILGVIPLIILISRIIDHISITSKPLYDLTTSFLKGSLMHFVVVSMVFLVISVVSGLSANRLRNKKIKS</sequence>
<name>A0A429ZUI7_9ENTE</name>
<feature type="transmembrane region" description="Helical" evidence="1">
    <location>
        <begin position="249"/>
        <end position="272"/>
    </location>
</feature>
<protein>
    <recommendedName>
        <fullName evidence="4">Cell division protein FtsX</fullName>
    </recommendedName>
</protein>
<feature type="transmembrane region" description="Helical" evidence="1">
    <location>
        <begin position="12"/>
        <end position="33"/>
    </location>
</feature>
<evidence type="ECO:0000313" key="3">
    <source>
        <dbReference type="Proteomes" id="UP000287857"/>
    </source>
</evidence>
<dbReference type="Proteomes" id="UP000287857">
    <property type="component" value="Unassembled WGS sequence"/>
</dbReference>
<accession>A0A429ZUI7</accession>
<gene>
    <name evidence="2" type="ORF">CBF37_09750</name>
</gene>